<gene>
    <name evidence="1" type="ORF">KC01_LOCUS25844</name>
</gene>
<protein>
    <recommendedName>
        <fullName evidence="3">Transmembrane protein</fullName>
    </recommendedName>
</protein>
<keyword evidence="2" id="KW-1185">Reference proteome</keyword>
<name>A0AAV2L9P5_KNICA</name>
<evidence type="ECO:0000313" key="1">
    <source>
        <dbReference type="EMBL" id="CAL1597333.1"/>
    </source>
</evidence>
<dbReference type="AlphaFoldDB" id="A0AAV2L9P5"/>
<reference evidence="1 2" key="1">
    <citation type="submission" date="2024-04" db="EMBL/GenBank/DDBJ databases">
        <authorList>
            <person name="Waldvogel A.-M."/>
            <person name="Schoenle A."/>
        </authorList>
    </citation>
    <scope>NUCLEOTIDE SEQUENCE [LARGE SCALE GENOMIC DNA]</scope>
</reference>
<evidence type="ECO:0000313" key="2">
    <source>
        <dbReference type="Proteomes" id="UP001497482"/>
    </source>
</evidence>
<organism evidence="1 2">
    <name type="scientific">Knipowitschia caucasica</name>
    <name type="common">Caucasian dwarf goby</name>
    <name type="synonym">Pomatoschistus caucasicus</name>
    <dbReference type="NCBI Taxonomy" id="637954"/>
    <lineage>
        <taxon>Eukaryota</taxon>
        <taxon>Metazoa</taxon>
        <taxon>Chordata</taxon>
        <taxon>Craniata</taxon>
        <taxon>Vertebrata</taxon>
        <taxon>Euteleostomi</taxon>
        <taxon>Actinopterygii</taxon>
        <taxon>Neopterygii</taxon>
        <taxon>Teleostei</taxon>
        <taxon>Neoteleostei</taxon>
        <taxon>Acanthomorphata</taxon>
        <taxon>Gobiaria</taxon>
        <taxon>Gobiiformes</taxon>
        <taxon>Gobioidei</taxon>
        <taxon>Gobiidae</taxon>
        <taxon>Gobiinae</taxon>
        <taxon>Knipowitschia</taxon>
    </lineage>
</organism>
<proteinExistence type="predicted"/>
<dbReference type="Proteomes" id="UP001497482">
    <property type="component" value="Chromosome 21"/>
</dbReference>
<sequence>MRREGVIGESASDTRLEGASPCISRLRTPVAPVRVFFWSLRQARPSTAPVSFRAGVCSLLVFPLLRLLSFSSSFSVGLPTLSSRTVLLRSFVQATRFVPSQPSRLCVARRVVVCRYHRCCSSLVPAPASVLPRAPVAYPCMFAALHPPALCPPAAGLCRARALLCLFCSPWAALPCLLLSFRATLGAASLSDVSGLLERGPPVRSCAALSFLGTPAALLGCSAASPLVRAVSPSLRRLLCWSLLEV</sequence>
<dbReference type="EMBL" id="OZ035843">
    <property type="protein sequence ID" value="CAL1597333.1"/>
    <property type="molecule type" value="Genomic_DNA"/>
</dbReference>
<evidence type="ECO:0008006" key="3">
    <source>
        <dbReference type="Google" id="ProtNLM"/>
    </source>
</evidence>
<accession>A0AAV2L9P5</accession>